<keyword evidence="1" id="KW-0805">Transcription regulation</keyword>
<keyword evidence="2" id="KW-0238">DNA-binding</keyword>
<dbReference type="Gene3D" id="1.10.260.40">
    <property type="entry name" value="lambda repressor-like DNA-binding domains"/>
    <property type="match status" value="1"/>
</dbReference>
<dbReference type="Pfam" id="PF00356">
    <property type="entry name" value="LacI"/>
    <property type="match status" value="1"/>
</dbReference>
<dbReference type="InterPro" id="IPR010982">
    <property type="entry name" value="Lambda_DNA-bd_dom_sf"/>
</dbReference>
<evidence type="ECO:0000313" key="6">
    <source>
        <dbReference type="EMBL" id="NJP43343.1"/>
    </source>
</evidence>
<dbReference type="RefSeq" id="WP_167982207.1">
    <property type="nucleotide sequence ID" value="NZ_JAATEJ010000004.1"/>
</dbReference>
<keyword evidence="7" id="KW-1185">Reference proteome</keyword>
<dbReference type="InterPro" id="IPR046335">
    <property type="entry name" value="LacI/GalR-like_sensor"/>
</dbReference>
<evidence type="ECO:0000256" key="1">
    <source>
        <dbReference type="ARBA" id="ARBA00023015"/>
    </source>
</evidence>
<accession>A0ABX0ZP26</accession>
<sequence length="391" mass="40851">MTSTDPEGGPRAATIATIAREVGVSVATVSKVLNGRADVAHETRARVEASLERHRYRRRARRSIEPTSQVHLVFHEFDSAWAMEIIRGVEAAVAAAGVELVLTQLGGRHRPQDTWLDLIVGRRPLGVLLVQCGLTDAQQEKLLRQRVPFVAVDTDSATPASTPTVGSNNWNGGLIAARHLLELGHRRIAVIAGPEDLLCSRARVAGFSSAHDEAGLAMDPGLVRHGNFYLDAGYEHGMELLQLPEPPTAVFAGSDAQAMGVLRAARQLGLRLPGDLSVVGYDNLPVAAWMEPALTTVHQPLHDMAGTATRMLLDLAAGVEVPTRRIDLGTELVVRESTAPPRAAAPGSTSPPGAAPPGGTAPGAAPPGAAPPGAGPPGAAPPQAVPPRTGP</sequence>
<dbReference type="PANTHER" id="PTHR30146:SF153">
    <property type="entry name" value="LACTOSE OPERON REPRESSOR"/>
    <property type="match status" value="1"/>
</dbReference>
<dbReference type="SUPFAM" id="SSF47413">
    <property type="entry name" value="lambda repressor-like DNA-binding domains"/>
    <property type="match status" value="1"/>
</dbReference>
<dbReference type="Pfam" id="PF13377">
    <property type="entry name" value="Peripla_BP_3"/>
    <property type="match status" value="1"/>
</dbReference>
<dbReference type="SUPFAM" id="SSF53822">
    <property type="entry name" value="Periplasmic binding protein-like I"/>
    <property type="match status" value="1"/>
</dbReference>
<name>A0ABX0ZP26_9ACTN</name>
<evidence type="ECO:0000259" key="5">
    <source>
        <dbReference type="PROSITE" id="PS50932"/>
    </source>
</evidence>
<evidence type="ECO:0000256" key="3">
    <source>
        <dbReference type="ARBA" id="ARBA00023163"/>
    </source>
</evidence>
<reference evidence="6 7" key="1">
    <citation type="submission" date="2020-03" db="EMBL/GenBank/DDBJ databases">
        <title>WGS of actinomycetes isolated from Thailand.</title>
        <authorList>
            <person name="Thawai C."/>
        </authorList>
    </citation>
    <scope>NUCLEOTIDE SEQUENCE [LARGE SCALE GENOMIC DNA]</scope>
    <source>
        <strain evidence="6 7">PRB2-1</strain>
    </source>
</reference>
<feature type="compositionally biased region" description="Pro residues" evidence="4">
    <location>
        <begin position="364"/>
        <end position="391"/>
    </location>
</feature>
<dbReference type="InterPro" id="IPR028082">
    <property type="entry name" value="Peripla_BP_I"/>
</dbReference>
<evidence type="ECO:0000256" key="4">
    <source>
        <dbReference type="SAM" id="MobiDB-lite"/>
    </source>
</evidence>
<evidence type="ECO:0000313" key="7">
    <source>
        <dbReference type="Proteomes" id="UP000734511"/>
    </source>
</evidence>
<dbReference type="CDD" id="cd01392">
    <property type="entry name" value="HTH_LacI"/>
    <property type="match status" value="1"/>
</dbReference>
<gene>
    <name evidence="6" type="ORF">HCN08_08000</name>
</gene>
<proteinExistence type="predicted"/>
<feature type="region of interest" description="Disordered" evidence="4">
    <location>
        <begin position="335"/>
        <end position="391"/>
    </location>
</feature>
<feature type="domain" description="HTH lacI-type" evidence="5">
    <location>
        <begin position="13"/>
        <end position="65"/>
    </location>
</feature>
<dbReference type="InterPro" id="IPR000843">
    <property type="entry name" value="HTH_LacI"/>
</dbReference>
<dbReference type="SMART" id="SM00354">
    <property type="entry name" value="HTH_LACI"/>
    <property type="match status" value="1"/>
</dbReference>
<comment type="caution">
    <text evidence="6">The sequence shown here is derived from an EMBL/GenBank/DDBJ whole genome shotgun (WGS) entry which is preliminary data.</text>
</comment>
<organism evidence="6 7">
    <name type="scientific">Actinacidiphila epipremni</name>
    <dbReference type="NCBI Taxonomy" id="2053013"/>
    <lineage>
        <taxon>Bacteria</taxon>
        <taxon>Bacillati</taxon>
        <taxon>Actinomycetota</taxon>
        <taxon>Actinomycetes</taxon>
        <taxon>Kitasatosporales</taxon>
        <taxon>Streptomycetaceae</taxon>
        <taxon>Actinacidiphila</taxon>
    </lineage>
</organism>
<dbReference type="PROSITE" id="PS50932">
    <property type="entry name" value="HTH_LACI_2"/>
    <property type="match status" value="1"/>
</dbReference>
<dbReference type="Proteomes" id="UP000734511">
    <property type="component" value="Unassembled WGS sequence"/>
</dbReference>
<dbReference type="Gene3D" id="3.40.50.2300">
    <property type="match status" value="2"/>
</dbReference>
<feature type="compositionally biased region" description="Low complexity" evidence="4">
    <location>
        <begin position="337"/>
        <end position="352"/>
    </location>
</feature>
<protein>
    <submittedName>
        <fullName evidence="6">LacI family transcriptional regulator</fullName>
    </submittedName>
</protein>
<dbReference type="EMBL" id="JAATEJ010000004">
    <property type="protein sequence ID" value="NJP43343.1"/>
    <property type="molecule type" value="Genomic_DNA"/>
</dbReference>
<evidence type="ECO:0000256" key="2">
    <source>
        <dbReference type="ARBA" id="ARBA00023125"/>
    </source>
</evidence>
<keyword evidence="3" id="KW-0804">Transcription</keyword>
<dbReference type="PANTHER" id="PTHR30146">
    <property type="entry name" value="LACI-RELATED TRANSCRIPTIONAL REPRESSOR"/>
    <property type="match status" value="1"/>
</dbReference>